<proteinExistence type="predicted"/>
<evidence type="ECO:0000256" key="7">
    <source>
        <dbReference type="SAM" id="Phobius"/>
    </source>
</evidence>
<feature type="domain" description="4Fe-4S ferredoxin-type" evidence="8">
    <location>
        <begin position="147"/>
        <end position="175"/>
    </location>
</feature>
<evidence type="ECO:0000313" key="9">
    <source>
        <dbReference type="EMBL" id="MPL80222.1"/>
    </source>
</evidence>
<keyword evidence="3" id="KW-0479">Metal-binding</keyword>
<evidence type="ECO:0000256" key="3">
    <source>
        <dbReference type="ARBA" id="ARBA00022723"/>
    </source>
</evidence>
<feature type="transmembrane region" description="Helical" evidence="7">
    <location>
        <begin position="6"/>
        <end position="38"/>
    </location>
</feature>
<keyword evidence="4" id="KW-0249">Electron transport</keyword>
<dbReference type="PANTHER" id="PTHR30176:SF3">
    <property type="entry name" value="FERREDOXIN-TYPE PROTEIN NAPH"/>
    <property type="match status" value="1"/>
</dbReference>
<keyword evidence="7" id="KW-0812">Transmembrane</keyword>
<keyword evidence="5" id="KW-0408">Iron</keyword>
<dbReference type="GO" id="GO:0051539">
    <property type="term" value="F:4 iron, 4 sulfur cluster binding"/>
    <property type="evidence" value="ECO:0007669"/>
    <property type="project" value="UniProtKB-KW"/>
</dbReference>
<dbReference type="InterPro" id="IPR051684">
    <property type="entry name" value="Electron_Trans/Redox"/>
</dbReference>
<evidence type="ECO:0000259" key="8">
    <source>
        <dbReference type="PROSITE" id="PS51379"/>
    </source>
</evidence>
<dbReference type="EMBL" id="VSSQ01000135">
    <property type="protein sequence ID" value="MPL80222.1"/>
    <property type="molecule type" value="Genomic_DNA"/>
</dbReference>
<feature type="transmembrane region" description="Helical" evidence="7">
    <location>
        <begin position="75"/>
        <end position="97"/>
    </location>
</feature>
<dbReference type="GO" id="GO:0005886">
    <property type="term" value="C:plasma membrane"/>
    <property type="evidence" value="ECO:0007669"/>
    <property type="project" value="TreeGrafter"/>
</dbReference>
<evidence type="ECO:0000256" key="2">
    <source>
        <dbReference type="ARBA" id="ARBA00022485"/>
    </source>
</evidence>
<evidence type="ECO:0000256" key="6">
    <source>
        <dbReference type="ARBA" id="ARBA00023014"/>
    </source>
</evidence>
<keyword evidence="7" id="KW-1133">Transmembrane helix</keyword>
<dbReference type="PANTHER" id="PTHR30176">
    <property type="entry name" value="FERREDOXIN-TYPE PROTEIN NAPH"/>
    <property type="match status" value="1"/>
</dbReference>
<evidence type="ECO:0000256" key="1">
    <source>
        <dbReference type="ARBA" id="ARBA00022448"/>
    </source>
</evidence>
<comment type="caution">
    <text evidence="9">The sequence shown here is derived from an EMBL/GenBank/DDBJ whole genome shotgun (WGS) entry which is preliminary data.</text>
</comment>
<keyword evidence="7" id="KW-0472">Membrane</keyword>
<organism evidence="9">
    <name type="scientific">bioreactor metagenome</name>
    <dbReference type="NCBI Taxonomy" id="1076179"/>
    <lineage>
        <taxon>unclassified sequences</taxon>
        <taxon>metagenomes</taxon>
        <taxon>ecological metagenomes</taxon>
    </lineage>
</organism>
<dbReference type="SUPFAM" id="SSF54862">
    <property type="entry name" value="4Fe-4S ferredoxins"/>
    <property type="match status" value="1"/>
</dbReference>
<name>A0A644UN74_9ZZZZ</name>
<evidence type="ECO:0000256" key="5">
    <source>
        <dbReference type="ARBA" id="ARBA00023004"/>
    </source>
</evidence>
<feature type="domain" description="4Fe-4S ferredoxin-type" evidence="8">
    <location>
        <begin position="176"/>
        <end position="204"/>
    </location>
</feature>
<keyword evidence="2" id="KW-0004">4Fe-4S</keyword>
<protein>
    <recommendedName>
        <fullName evidence="8">4Fe-4S ferredoxin-type domain-containing protein</fullName>
    </recommendedName>
</protein>
<sequence>MFKNLFILYIGLLTLGLFEPIIGLFSALLFIVPVFIIAPFSGRWGCAHLCPHGSFQDLFGLFIRNTIPAWLKSSWLRYGVLVMAFSLWSYTLITNWGNWENLGLALTKLLWFSTIIGLGLMTVAPARAWCNICPMGTVAKILAPKKAKLMITTDCVYCRLCAKTCPMGLSPYMERGKIDGFTNPDCMRCGRCANFCFKHAIKVK</sequence>
<dbReference type="GO" id="GO:0046872">
    <property type="term" value="F:metal ion binding"/>
    <property type="evidence" value="ECO:0007669"/>
    <property type="project" value="UniProtKB-KW"/>
</dbReference>
<keyword evidence="1" id="KW-0813">Transport</keyword>
<keyword evidence="6" id="KW-0411">Iron-sulfur</keyword>
<reference evidence="9" key="1">
    <citation type="submission" date="2019-08" db="EMBL/GenBank/DDBJ databases">
        <authorList>
            <person name="Kucharzyk K."/>
            <person name="Murdoch R.W."/>
            <person name="Higgins S."/>
            <person name="Loffler F."/>
        </authorList>
    </citation>
    <scope>NUCLEOTIDE SEQUENCE</scope>
</reference>
<gene>
    <name evidence="9" type="ORF">SDC9_26118</name>
</gene>
<dbReference type="Gene3D" id="3.30.70.20">
    <property type="match status" value="1"/>
</dbReference>
<evidence type="ECO:0000256" key="4">
    <source>
        <dbReference type="ARBA" id="ARBA00022982"/>
    </source>
</evidence>
<dbReference type="PROSITE" id="PS00198">
    <property type="entry name" value="4FE4S_FER_1"/>
    <property type="match status" value="1"/>
</dbReference>
<dbReference type="Pfam" id="PF12801">
    <property type="entry name" value="Fer4_5"/>
    <property type="match status" value="2"/>
</dbReference>
<dbReference type="InterPro" id="IPR017896">
    <property type="entry name" value="4Fe4S_Fe-S-bd"/>
</dbReference>
<dbReference type="PROSITE" id="PS51379">
    <property type="entry name" value="4FE4S_FER_2"/>
    <property type="match status" value="2"/>
</dbReference>
<dbReference type="AlphaFoldDB" id="A0A644UN74"/>
<accession>A0A644UN74</accession>
<feature type="transmembrane region" description="Helical" evidence="7">
    <location>
        <begin position="109"/>
        <end position="130"/>
    </location>
</feature>
<dbReference type="InterPro" id="IPR017900">
    <property type="entry name" value="4Fe4S_Fe_S_CS"/>
</dbReference>